<comment type="caution">
    <text evidence="1">The sequence shown here is derived from an EMBL/GenBank/DDBJ whole genome shotgun (WGS) entry which is preliminary data.</text>
</comment>
<accession>A0A2A4K5D6</accession>
<organism evidence="1">
    <name type="scientific">Heliothis virescens</name>
    <name type="common">Tobacco budworm moth</name>
    <dbReference type="NCBI Taxonomy" id="7102"/>
    <lineage>
        <taxon>Eukaryota</taxon>
        <taxon>Metazoa</taxon>
        <taxon>Ecdysozoa</taxon>
        <taxon>Arthropoda</taxon>
        <taxon>Hexapoda</taxon>
        <taxon>Insecta</taxon>
        <taxon>Pterygota</taxon>
        <taxon>Neoptera</taxon>
        <taxon>Endopterygota</taxon>
        <taxon>Lepidoptera</taxon>
        <taxon>Glossata</taxon>
        <taxon>Ditrysia</taxon>
        <taxon>Noctuoidea</taxon>
        <taxon>Noctuidae</taxon>
        <taxon>Heliothinae</taxon>
        <taxon>Heliothis</taxon>
    </lineage>
</organism>
<evidence type="ECO:0000313" key="1">
    <source>
        <dbReference type="EMBL" id="PCG79134.1"/>
    </source>
</evidence>
<proteinExistence type="predicted"/>
<reference evidence="1" key="1">
    <citation type="submission" date="2017-09" db="EMBL/GenBank/DDBJ databases">
        <title>Contemporary evolution of a Lepidopteran species, Heliothis virescens, in response to modern agricultural practices.</title>
        <authorList>
            <person name="Fritz M.L."/>
            <person name="Deyonke A.M."/>
            <person name="Papanicolaou A."/>
            <person name="Micinski S."/>
            <person name="Westbrook J."/>
            <person name="Gould F."/>
        </authorList>
    </citation>
    <scope>NUCLEOTIDE SEQUENCE [LARGE SCALE GENOMIC DNA]</scope>
    <source>
        <strain evidence="1">HvINT-</strain>
        <tissue evidence="1">Whole body</tissue>
    </source>
</reference>
<name>A0A2A4K5D6_HELVI</name>
<dbReference type="AlphaFoldDB" id="A0A2A4K5D6"/>
<sequence>MASTIHLSNSWIWFKSDIGQFFVRVTTQPRWDIPIDSLQAKVQSWPMDPCSCGEACECYRTTVLLIPHRNELMVKALRYALLEHASQAMMTIFDQLIETTTGKIILTMLFEEGGTTMTDVNHILRSSNSFRISSRALVPRSERVTLFHHSSALLALPVTVPANDKFEKYSITFTSDCGMDIRTYRIFFIESSGVSTSESLIV</sequence>
<gene>
    <name evidence="1" type="ORF">B5V51_1870</name>
</gene>
<dbReference type="EMBL" id="NWSH01000140">
    <property type="protein sequence ID" value="PCG79134.1"/>
    <property type="molecule type" value="Genomic_DNA"/>
</dbReference>
<protein>
    <submittedName>
        <fullName evidence="1">Uncharacterized protein</fullName>
    </submittedName>
</protein>